<dbReference type="PANTHER" id="PTHR12526">
    <property type="entry name" value="GLYCOSYLTRANSFERASE"/>
    <property type="match status" value="1"/>
</dbReference>
<accession>A0A379MTC7</accession>
<dbReference type="Pfam" id="PF00534">
    <property type="entry name" value="Glycos_transf_1"/>
    <property type="match status" value="1"/>
</dbReference>
<dbReference type="EC" id="2.4.1.246" evidence="3"/>
<dbReference type="Proteomes" id="UP000255233">
    <property type="component" value="Unassembled WGS sequence"/>
</dbReference>
<gene>
    <name evidence="3" type="primary">mfpsA</name>
    <name evidence="3" type="ORF">NCTC11190_02139</name>
</gene>
<dbReference type="AlphaFoldDB" id="A0A379MTC7"/>
<evidence type="ECO:0000259" key="2">
    <source>
        <dbReference type="Pfam" id="PF13439"/>
    </source>
</evidence>
<evidence type="ECO:0000313" key="3">
    <source>
        <dbReference type="EMBL" id="SUE34901.1"/>
    </source>
</evidence>
<dbReference type="PANTHER" id="PTHR12526:SF630">
    <property type="entry name" value="GLYCOSYLTRANSFERASE"/>
    <property type="match status" value="1"/>
</dbReference>
<dbReference type="InterPro" id="IPR028098">
    <property type="entry name" value="Glyco_trans_4-like_N"/>
</dbReference>
<proteinExistence type="predicted"/>
<dbReference type="SUPFAM" id="SSF53756">
    <property type="entry name" value="UDP-Glycosyltransferase/glycogen phosphorylase"/>
    <property type="match status" value="1"/>
</dbReference>
<evidence type="ECO:0000259" key="1">
    <source>
        <dbReference type="Pfam" id="PF00534"/>
    </source>
</evidence>
<sequence length="391" mass="43981">MKFLIVHNRYSRCGGEEGVVAFQRHLLESRGHSVVMYERSYDEIRNWRFGRFASLFSALYNRRSVREIRELVRKERPDTAIIHNLYPVISPAVLPVLKKNGVRVLMTLHNYRLVCPTGIFYTNGGICERCGQSAGREWNCFARRCEGSLAGSFGYALRGWWSRTERYFPHNVDRFLALSDFQRDVLSRYTGIPADRFAVIPNCIDPASMPLPATGTSGELPLRSGRYIAYAGRLNREKGTDLLFEAARLLPALEFRVAGQPADGYRLPEIPANVRMLGQLNKEELADLYAGALAVAVTSRWYEGFPLAVVEAMYYGAPVVVPDLAGLPQIVDYGRCGAVYTSGSASALAACLSRLADEPRLADELGRCGRERARRQYSADIYYRLLIENAR</sequence>
<dbReference type="InterPro" id="IPR001296">
    <property type="entry name" value="Glyco_trans_1"/>
</dbReference>
<dbReference type="GO" id="GO:0103011">
    <property type="term" value="F:mannosylfructose-phosphate synthase activity"/>
    <property type="evidence" value="ECO:0007669"/>
    <property type="project" value="UniProtKB-EC"/>
</dbReference>
<feature type="domain" description="Glycosyltransferase subfamily 4-like N-terminal" evidence="2">
    <location>
        <begin position="15"/>
        <end position="207"/>
    </location>
</feature>
<name>A0A379MTC7_9BACT</name>
<protein>
    <submittedName>
        <fullName evidence="3">Mannosylfructose-phosphate synthase</fullName>
        <ecNumber evidence="3">2.4.1.246</ecNumber>
    </submittedName>
</protein>
<dbReference type="Pfam" id="PF13439">
    <property type="entry name" value="Glyco_transf_4"/>
    <property type="match status" value="1"/>
</dbReference>
<keyword evidence="4" id="KW-1185">Reference proteome</keyword>
<keyword evidence="3" id="KW-0808">Transferase</keyword>
<dbReference type="OrthoDB" id="1096251at2"/>
<dbReference type="STRING" id="880526.GCA_000427365_01679"/>
<dbReference type="RefSeq" id="WP_027291321.1">
    <property type="nucleotide sequence ID" value="NZ_UGVL01000001.1"/>
</dbReference>
<organism evidence="3 4">
    <name type="scientific">Rikenella microfusus</name>
    <dbReference type="NCBI Taxonomy" id="28139"/>
    <lineage>
        <taxon>Bacteria</taxon>
        <taxon>Pseudomonadati</taxon>
        <taxon>Bacteroidota</taxon>
        <taxon>Bacteroidia</taxon>
        <taxon>Bacteroidales</taxon>
        <taxon>Rikenellaceae</taxon>
        <taxon>Rikenella</taxon>
    </lineage>
</organism>
<feature type="domain" description="Glycosyl transferase family 1" evidence="1">
    <location>
        <begin position="226"/>
        <end position="371"/>
    </location>
</feature>
<dbReference type="CDD" id="cd03801">
    <property type="entry name" value="GT4_PimA-like"/>
    <property type="match status" value="1"/>
</dbReference>
<dbReference type="Gene3D" id="3.40.50.2000">
    <property type="entry name" value="Glycogen Phosphorylase B"/>
    <property type="match status" value="2"/>
</dbReference>
<keyword evidence="3" id="KW-0328">Glycosyltransferase</keyword>
<dbReference type="EMBL" id="UGVL01000001">
    <property type="protein sequence ID" value="SUE34901.1"/>
    <property type="molecule type" value="Genomic_DNA"/>
</dbReference>
<reference evidence="3 4" key="1">
    <citation type="submission" date="2018-06" db="EMBL/GenBank/DDBJ databases">
        <authorList>
            <consortium name="Pathogen Informatics"/>
            <person name="Doyle S."/>
        </authorList>
    </citation>
    <scope>NUCLEOTIDE SEQUENCE [LARGE SCALE GENOMIC DNA]</scope>
    <source>
        <strain evidence="3 4">NCTC11190</strain>
    </source>
</reference>
<evidence type="ECO:0000313" key="4">
    <source>
        <dbReference type="Proteomes" id="UP000255233"/>
    </source>
</evidence>